<name>A0A2N2F3I7_9BACT</name>
<dbReference type="AlphaFoldDB" id="A0A2N2F3I7"/>
<comment type="caution">
    <text evidence="1">The sequence shown here is derived from an EMBL/GenBank/DDBJ whole genome shotgun (WGS) entry which is preliminary data.</text>
</comment>
<accession>A0A2N2F3I7</accession>
<protein>
    <submittedName>
        <fullName evidence="1">Uncharacterized protein</fullName>
    </submittedName>
</protein>
<proteinExistence type="predicted"/>
<dbReference type="EMBL" id="PHAO01000001">
    <property type="protein sequence ID" value="PKN02738.1"/>
    <property type="molecule type" value="Genomic_DNA"/>
</dbReference>
<dbReference type="Proteomes" id="UP000233417">
    <property type="component" value="Unassembled WGS sequence"/>
</dbReference>
<gene>
    <name evidence="1" type="ORF">CVU76_01740</name>
</gene>
<reference evidence="1 2" key="1">
    <citation type="journal article" date="2017" name="ISME J.">
        <title>Potential for microbial H2 and metal transformations associated with novel bacteria and archaea in deep terrestrial subsurface sediments.</title>
        <authorList>
            <person name="Hernsdorf A.W."/>
            <person name="Amano Y."/>
            <person name="Miyakawa K."/>
            <person name="Ise K."/>
            <person name="Suzuki Y."/>
            <person name="Anantharaman K."/>
            <person name="Probst A."/>
            <person name="Burstein D."/>
            <person name="Thomas B.C."/>
            <person name="Banfield J.F."/>
        </authorList>
    </citation>
    <scope>NUCLEOTIDE SEQUENCE [LARGE SCALE GENOMIC DNA]</scope>
    <source>
        <strain evidence="1">HGW-Dojkabacteria-1</strain>
    </source>
</reference>
<evidence type="ECO:0000313" key="2">
    <source>
        <dbReference type="Proteomes" id="UP000233417"/>
    </source>
</evidence>
<sequence>MLSVSKDFVLKIVKTSALVFISFFLSFFLSSLNPLVKPVEATSETRYFRGDTQTVNGLSAYQLGTAQSNTRRTTFYQLTGDGGSSLVTWGIRVWKRTSGGVETEITSGSPVATVERSGNGAGTQLGYWSPPPTILNTTDSIVIRVYIQVGTSGWQQGGTPPVFTTNQLGNTLLGQEEWTVIYYTTRTSRTTGGQAGRYTQGDFDWGTSTYNSRIENFTHYTPTTTVGTSGTQNSQTYPNTNDFNIGGSFTFVRNEGSGNVTSITISHTGSVSSSNLSDLKLYYKQESSCSTSKPVDATLFNSTPGSFSSGSSTVTGSMSVGATQTCLYVQLDIGSGAQIGETIEIQITNPSTQVTVASGVVTPATAVVITGTTTIAEAPIVSISIETDGDIDYGILPATESRSTIDLSDTQTIKNTGNVNIDLQIKSTNAFGGVPWELSSTYGNDTFVHEYSTDSGSLWNKFFISDQYFSLISGLTPTSTQNVDFRITVPSLTTDYLEKNITITILATESI</sequence>
<organism evidence="1 2">
    <name type="scientific">Candidatus Dojkabacteria bacterium HGW-Dojkabacteria-1</name>
    <dbReference type="NCBI Taxonomy" id="2013761"/>
    <lineage>
        <taxon>Bacteria</taxon>
        <taxon>Candidatus Dojkabacteria</taxon>
    </lineage>
</organism>
<evidence type="ECO:0000313" key="1">
    <source>
        <dbReference type="EMBL" id="PKN02738.1"/>
    </source>
</evidence>